<keyword evidence="2" id="KW-0547">Nucleotide-binding</keyword>
<dbReference type="GO" id="GO:0005524">
    <property type="term" value="F:ATP binding"/>
    <property type="evidence" value="ECO:0007669"/>
    <property type="project" value="UniProtKB-KW"/>
</dbReference>
<dbReference type="InterPro" id="IPR045269">
    <property type="entry name" value="Atg1-like"/>
</dbReference>
<keyword evidence="4" id="KW-0067">ATP-binding</keyword>
<evidence type="ECO:0000256" key="2">
    <source>
        <dbReference type="ARBA" id="ARBA00022741"/>
    </source>
</evidence>
<dbReference type="GO" id="GO:0005776">
    <property type="term" value="C:autophagosome"/>
    <property type="evidence" value="ECO:0007669"/>
    <property type="project" value="TreeGrafter"/>
</dbReference>
<dbReference type="GO" id="GO:0000407">
    <property type="term" value="C:phagophore assembly site"/>
    <property type="evidence" value="ECO:0007669"/>
    <property type="project" value="TreeGrafter"/>
</dbReference>
<dbReference type="AlphaFoldDB" id="A0A5J4W9E6"/>
<dbReference type="Gene3D" id="1.10.510.10">
    <property type="entry name" value="Transferase(Phosphotransferase) domain 1"/>
    <property type="match status" value="1"/>
</dbReference>
<evidence type="ECO:0000256" key="5">
    <source>
        <dbReference type="SAM" id="Coils"/>
    </source>
</evidence>
<dbReference type="GO" id="GO:0010506">
    <property type="term" value="P:regulation of autophagy"/>
    <property type="evidence" value="ECO:0007669"/>
    <property type="project" value="InterPro"/>
</dbReference>
<evidence type="ECO:0000256" key="3">
    <source>
        <dbReference type="ARBA" id="ARBA00022777"/>
    </source>
</evidence>
<accession>A0A5J4W9E6</accession>
<feature type="domain" description="Protein kinase" evidence="6">
    <location>
        <begin position="373"/>
        <end position="668"/>
    </location>
</feature>
<keyword evidence="3 7" id="KW-0418">Kinase</keyword>
<feature type="coiled-coil region" evidence="5">
    <location>
        <begin position="278"/>
        <end position="337"/>
    </location>
</feature>
<organism evidence="7 8">
    <name type="scientific">Streblomastix strix</name>
    <dbReference type="NCBI Taxonomy" id="222440"/>
    <lineage>
        <taxon>Eukaryota</taxon>
        <taxon>Metamonada</taxon>
        <taxon>Preaxostyla</taxon>
        <taxon>Oxymonadida</taxon>
        <taxon>Streblomastigidae</taxon>
        <taxon>Streblomastix</taxon>
    </lineage>
</organism>
<evidence type="ECO:0000259" key="6">
    <source>
        <dbReference type="PROSITE" id="PS50011"/>
    </source>
</evidence>
<proteinExistence type="predicted"/>
<dbReference type="OrthoDB" id="347657at2759"/>
<dbReference type="GO" id="GO:0000045">
    <property type="term" value="P:autophagosome assembly"/>
    <property type="evidence" value="ECO:0007669"/>
    <property type="project" value="TreeGrafter"/>
</dbReference>
<dbReference type="Proteomes" id="UP000324800">
    <property type="component" value="Unassembled WGS sequence"/>
</dbReference>
<protein>
    <submittedName>
        <fullName evidence="7">Putative NEK protein kinase</fullName>
    </submittedName>
</protein>
<dbReference type="GO" id="GO:0005829">
    <property type="term" value="C:cytosol"/>
    <property type="evidence" value="ECO:0007669"/>
    <property type="project" value="TreeGrafter"/>
</dbReference>
<dbReference type="GO" id="GO:0004674">
    <property type="term" value="F:protein serine/threonine kinase activity"/>
    <property type="evidence" value="ECO:0007669"/>
    <property type="project" value="InterPro"/>
</dbReference>
<sequence>MNSHVRTHDPNQYVLYHRTAEISSLVELDEKGEYIGSDGQQVKCPLCDTQCELIDFHFKIRHTPQLLQFRQMMQYQQQLRIEIEKYEERERRRKEREEIMKKLEEERIIREEEEKKKQIEEQLRLIEEQKRKEEEEKIRKVEQIYMERIIMRINDADEEQDLISQEMRDYIEAESEKRRLEEIKVWKLKEEEETEQMLKEEKDEEFEIINKLREENKKRKKEIINRFRSQKSERNERFMMLRQDKQSELVQFTQFQIETADEDEEEESDEDIKFEKKLIEAQELFKQKKEELRIMELNQRLIEEERKQREKEQRLLKESKERRIKEVELRYKQIKKGENKKQKQITPRSLYQKLFSSASYDFPFNTTWKKSDFWPREKLSHGNTDTVQHVIEIKTRNHVCWKEMNFYTDKEKLNFAKEVKIATDVYGIVLQSTPANQFIHIVEPLGCFIDEDEHKAYLVMELCANGNLRKFIADAKETGNFVSPKSANKLVFQVAESLNQLHVNGILHMDLKPESILLDENFKVKLTNFSRARQLHLQLEFSIAYGGTFLYRAPEILQIKNMWNPDNNEKDDDQMKVVWETLTHMTAVDIWSFGVMFFELLAQRHPFFDDQDEYYISPLEIIQRVVDDTPAELPDFYPQQLKDLIKQMLIKDPAHRITAEQILATPILTLRKKQAIEKQQELANTQKEVTEGKKLSEQ</sequence>
<dbReference type="EMBL" id="SNRW01002847">
    <property type="protein sequence ID" value="KAA6391544.1"/>
    <property type="molecule type" value="Genomic_DNA"/>
</dbReference>
<dbReference type="Pfam" id="PF00069">
    <property type="entry name" value="Pkinase"/>
    <property type="match status" value="1"/>
</dbReference>
<dbReference type="InterPro" id="IPR011009">
    <property type="entry name" value="Kinase-like_dom_sf"/>
</dbReference>
<keyword evidence="5" id="KW-0175">Coiled coil</keyword>
<dbReference type="PANTHER" id="PTHR24348">
    <property type="entry name" value="SERINE/THREONINE-PROTEIN KINASE UNC-51-RELATED"/>
    <property type="match status" value="1"/>
</dbReference>
<gene>
    <name evidence="7" type="ORF">EZS28_012930</name>
</gene>
<dbReference type="PANTHER" id="PTHR24348:SF22">
    <property type="entry name" value="NON-SPECIFIC SERINE_THREONINE PROTEIN KINASE"/>
    <property type="match status" value="1"/>
</dbReference>
<dbReference type="SUPFAM" id="SSF56112">
    <property type="entry name" value="Protein kinase-like (PK-like)"/>
    <property type="match status" value="1"/>
</dbReference>
<dbReference type="PROSITE" id="PS50011">
    <property type="entry name" value="PROTEIN_KINASE_DOM"/>
    <property type="match status" value="1"/>
</dbReference>
<dbReference type="GO" id="GO:0016020">
    <property type="term" value="C:membrane"/>
    <property type="evidence" value="ECO:0007669"/>
    <property type="project" value="TreeGrafter"/>
</dbReference>
<comment type="caution">
    <text evidence="7">The sequence shown here is derived from an EMBL/GenBank/DDBJ whole genome shotgun (WGS) entry which is preliminary data.</text>
</comment>
<feature type="coiled-coil region" evidence="5">
    <location>
        <begin position="69"/>
        <end position="215"/>
    </location>
</feature>
<dbReference type="InterPro" id="IPR000719">
    <property type="entry name" value="Prot_kinase_dom"/>
</dbReference>
<name>A0A5J4W9E6_9EUKA</name>
<evidence type="ECO:0000256" key="4">
    <source>
        <dbReference type="ARBA" id="ARBA00022840"/>
    </source>
</evidence>
<keyword evidence="1" id="KW-0808">Transferase</keyword>
<evidence type="ECO:0000256" key="1">
    <source>
        <dbReference type="ARBA" id="ARBA00022679"/>
    </source>
</evidence>
<evidence type="ECO:0000313" key="8">
    <source>
        <dbReference type="Proteomes" id="UP000324800"/>
    </source>
</evidence>
<evidence type="ECO:0000313" key="7">
    <source>
        <dbReference type="EMBL" id="KAA6391544.1"/>
    </source>
</evidence>
<reference evidence="7 8" key="1">
    <citation type="submission" date="2019-03" db="EMBL/GenBank/DDBJ databases">
        <title>Single cell metagenomics reveals metabolic interactions within the superorganism composed of flagellate Streblomastix strix and complex community of Bacteroidetes bacteria on its surface.</title>
        <authorList>
            <person name="Treitli S.C."/>
            <person name="Kolisko M."/>
            <person name="Husnik F."/>
            <person name="Keeling P."/>
            <person name="Hampl V."/>
        </authorList>
    </citation>
    <scope>NUCLEOTIDE SEQUENCE [LARGE SCALE GENOMIC DNA]</scope>
    <source>
        <strain evidence="7">ST1C</strain>
    </source>
</reference>